<evidence type="ECO:0000256" key="1">
    <source>
        <dbReference type="ARBA" id="ARBA00023015"/>
    </source>
</evidence>
<feature type="domain" description="HTH tetR-type" evidence="5">
    <location>
        <begin position="3"/>
        <end position="63"/>
    </location>
</feature>
<accession>A0A9X2JG77</accession>
<dbReference type="InterPro" id="IPR036271">
    <property type="entry name" value="Tet_transcr_reg_TetR-rel_C_sf"/>
</dbReference>
<keyword evidence="3" id="KW-0804">Transcription</keyword>
<dbReference type="SUPFAM" id="SSF48498">
    <property type="entry name" value="Tetracyclin repressor-like, C-terminal domain"/>
    <property type="match status" value="1"/>
</dbReference>
<dbReference type="PANTHER" id="PTHR47506">
    <property type="entry name" value="TRANSCRIPTIONAL REGULATORY PROTEIN"/>
    <property type="match status" value="1"/>
</dbReference>
<dbReference type="AlphaFoldDB" id="A0A9X2JG77"/>
<dbReference type="InterPro" id="IPR009057">
    <property type="entry name" value="Homeodomain-like_sf"/>
</dbReference>
<dbReference type="SUPFAM" id="SSF46689">
    <property type="entry name" value="Homeodomain-like"/>
    <property type="match status" value="1"/>
</dbReference>
<feature type="DNA-binding region" description="H-T-H motif" evidence="4">
    <location>
        <begin position="26"/>
        <end position="45"/>
    </location>
</feature>
<keyword evidence="1" id="KW-0805">Transcription regulation</keyword>
<dbReference type="InterPro" id="IPR001647">
    <property type="entry name" value="HTH_TetR"/>
</dbReference>
<name>A0A9X2JG77_9BACT</name>
<evidence type="ECO:0000259" key="5">
    <source>
        <dbReference type="PROSITE" id="PS50977"/>
    </source>
</evidence>
<evidence type="ECO:0000256" key="4">
    <source>
        <dbReference type="PROSITE-ProRule" id="PRU00335"/>
    </source>
</evidence>
<protein>
    <submittedName>
        <fullName evidence="6">TetR/AcrR family transcriptional regulator</fullName>
    </submittedName>
</protein>
<proteinExistence type="predicted"/>
<dbReference type="PRINTS" id="PR00455">
    <property type="entry name" value="HTHTETR"/>
</dbReference>
<dbReference type="Gene3D" id="1.10.357.10">
    <property type="entry name" value="Tetracycline Repressor, domain 2"/>
    <property type="match status" value="1"/>
</dbReference>
<gene>
    <name evidence="6" type="ORF">NG895_11200</name>
</gene>
<reference evidence="6" key="1">
    <citation type="submission" date="2022-06" db="EMBL/GenBank/DDBJ databases">
        <title>Aeoliella straminimaris, a novel planctomycete from sediments.</title>
        <authorList>
            <person name="Vitorino I.R."/>
            <person name="Lage O.M."/>
        </authorList>
    </citation>
    <scope>NUCLEOTIDE SEQUENCE</scope>
    <source>
        <strain evidence="6">ICT_H6.2</strain>
    </source>
</reference>
<dbReference type="InterPro" id="IPR011075">
    <property type="entry name" value="TetR_C"/>
</dbReference>
<sequence length="195" mass="21767">MSIPTRQRLVEAAVRRFYRDGFRSVGIDQVLADVGISKTAFYKHFDSKEDLMLAALEMQNAWLQDTFVTMIRERGGDSPIDQLHAVLDVVDYIIASDDFQGCIFVNAAMEFPLPHEPAHVAAAENKKAIEELLHTLAVEAAADNPRELAQELCLIMEGTYVTRHVTGNERTIDIARRLANLLIEAHCQQSGTAND</sequence>
<evidence type="ECO:0000256" key="2">
    <source>
        <dbReference type="ARBA" id="ARBA00023125"/>
    </source>
</evidence>
<dbReference type="Pfam" id="PF00440">
    <property type="entry name" value="TetR_N"/>
    <property type="match status" value="1"/>
</dbReference>
<keyword evidence="2 4" id="KW-0238">DNA-binding</keyword>
<dbReference type="Proteomes" id="UP001155241">
    <property type="component" value="Unassembled WGS sequence"/>
</dbReference>
<evidence type="ECO:0000313" key="6">
    <source>
        <dbReference type="EMBL" id="MCO6044471.1"/>
    </source>
</evidence>
<dbReference type="EMBL" id="JAMXLR010000036">
    <property type="protein sequence ID" value="MCO6044471.1"/>
    <property type="molecule type" value="Genomic_DNA"/>
</dbReference>
<dbReference type="RefSeq" id="WP_252852573.1">
    <property type="nucleotide sequence ID" value="NZ_JAMXLR010000036.1"/>
</dbReference>
<organism evidence="6 7">
    <name type="scientific">Aeoliella straminimaris</name>
    <dbReference type="NCBI Taxonomy" id="2954799"/>
    <lineage>
        <taxon>Bacteria</taxon>
        <taxon>Pseudomonadati</taxon>
        <taxon>Planctomycetota</taxon>
        <taxon>Planctomycetia</taxon>
        <taxon>Pirellulales</taxon>
        <taxon>Lacipirellulaceae</taxon>
        <taxon>Aeoliella</taxon>
    </lineage>
</organism>
<evidence type="ECO:0000256" key="3">
    <source>
        <dbReference type="ARBA" id="ARBA00023163"/>
    </source>
</evidence>
<dbReference type="GO" id="GO:0003677">
    <property type="term" value="F:DNA binding"/>
    <property type="evidence" value="ECO:0007669"/>
    <property type="project" value="UniProtKB-UniRule"/>
</dbReference>
<keyword evidence="7" id="KW-1185">Reference proteome</keyword>
<comment type="caution">
    <text evidence="6">The sequence shown here is derived from an EMBL/GenBank/DDBJ whole genome shotgun (WGS) entry which is preliminary data.</text>
</comment>
<dbReference type="Pfam" id="PF16925">
    <property type="entry name" value="TetR_C_13"/>
    <property type="match status" value="1"/>
</dbReference>
<evidence type="ECO:0000313" key="7">
    <source>
        <dbReference type="Proteomes" id="UP001155241"/>
    </source>
</evidence>
<dbReference type="PROSITE" id="PS50977">
    <property type="entry name" value="HTH_TETR_2"/>
    <property type="match status" value="1"/>
</dbReference>
<dbReference type="PANTHER" id="PTHR47506:SF1">
    <property type="entry name" value="HTH-TYPE TRANSCRIPTIONAL REGULATOR YJDC"/>
    <property type="match status" value="1"/>
</dbReference>